<dbReference type="PANTHER" id="PTHR48069:SF3">
    <property type="entry name" value="DIHYDROFOLATE REDUCTASE"/>
    <property type="match status" value="1"/>
</dbReference>
<evidence type="ECO:0000256" key="4">
    <source>
        <dbReference type="ARBA" id="ARBA00022563"/>
    </source>
</evidence>
<proteinExistence type="inferred from homology"/>
<keyword evidence="4 7" id="KW-0554">One-carbon metabolism</keyword>
<dbReference type="Proteomes" id="UP000177372">
    <property type="component" value="Unassembled WGS sequence"/>
</dbReference>
<dbReference type="UniPathway" id="UPA00077">
    <property type="reaction ID" value="UER00158"/>
</dbReference>
<evidence type="ECO:0000259" key="8">
    <source>
        <dbReference type="PROSITE" id="PS51330"/>
    </source>
</evidence>
<dbReference type="InterPro" id="IPR012259">
    <property type="entry name" value="DHFR"/>
</dbReference>
<keyword evidence="5 7" id="KW-0521">NADP</keyword>
<accession>A0A1F6F1D4</accession>
<evidence type="ECO:0000313" key="10">
    <source>
        <dbReference type="Proteomes" id="UP000177372"/>
    </source>
</evidence>
<dbReference type="PRINTS" id="PR00070">
    <property type="entry name" value="DHFR"/>
</dbReference>
<dbReference type="EC" id="1.5.1.3" evidence="3 7"/>
<dbReference type="Pfam" id="PF00186">
    <property type="entry name" value="DHFR_1"/>
    <property type="match status" value="1"/>
</dbReference>
<evidence type="ECO:0000256" key="2">
    <source>
        <dbReference type="ARBA" id="ARBA00009539"/>
    </source>
</evidence>
<evidence type="ECO:0000256" key="3">
    <source>
        <dbReference type="ARBA" id="ARBA00012856"/>
    </source>
</evidence>
<dbReference type="GO" id="GO:0046655">
    <property type="term" value="P:folic acid metabolic process"/>
    <property type="evidence" value="ECO:0007669"/>
    <property type="project" value="TreeGrafter"/>
</dbReference>
<dbReference type="STRING" id="1798512.A3A39_01705"/>
<comment type="pathway">
    <text evidence="1 7">Cofactor biosynthesis; tetrahydrofolate biosynthesis; 5,6,7,8-tetrahydrofolate from 7,8-dihydrofolate: step 1/1.</text>
</comment>
<evidence type="ECO:0000256" key="7">
    <source>
        <dbReference type="PIRNR" id="PIRNR000194"/>
    </source>
</evidence>
<comment type="function">
    <text evidence="7">Key enzyme in folate metabolism. Catalyzes an essential reaction for de novo glycine and purine synthesis, and for DNA precursor synthesis.</text>
</comment>
<evidence type="ECO:0000256" key="5">
    <source>
        <dbReference type="ARBA" id="ARBA00022857"/>
    </source>
</evidence>
<organism evidence="9 10">
    <name type="scientific">Candidatus Kaiserbacteria bacterium RIFCSPLOWO2_01_FULL_54_13</name>
    <dbReference type="NCBI Taxonomy" id="1798512"/>
    <lineage>
        <taxon>Bacteria</taxon>
        <taxon>Candidatus Kaiseribacteriota</taxon>
    </lineage>
</organism>
<keyword evidence="6 7" id="KW-0560">Oxidoreductase</keyword>
<feature type="domain" description="DHFR" evidence="8">
    <location>
        <begin position="5"/>
        <end position="175"/>
    </location>
</feature>
<gene>
    <name evidence="9" type="ORF">A3A39_01705</name>
</gene>
<evidence type="ECO:0000256" key="6">
    <source>
        <dbReference type="ARBA" id="ARBA00023002"/>
    </source>
</evidence>
<protein>
    <recommendedName>
        <fullName evidence="3 7">Dihydrofolate reductase</fullName>
        <ecNumber evidence="3 7">1.5.1.3</ecNumber>
    </recommendedName>
</protein>
<comment type="caution">
    <text evidence="9">The sequence shown here is derived from an EMBL/GenBank/DDBJ whole genome shotgun (WGS) entry which is preliminary data.</text>
</comment>
<name>A0A1F6F1D4_9BACT</name>
<dbReference type="EMBL" id="MFLZ01000021">
    <property type="protein sequence ID" value="OGG79667.1"/>
    <property type="molecule type" value="Genomic_DNA"/>
</dbReference>
<comment type="similarity">
    <text evidence="2 7">Belongs to the dihydrofolate reductase family.</text>
</comment>
<dbReference type="PROSITE" id="PS51330">
    <property type="entry name" value="DHFR_2"/>
    <property type="match status" value="1"/>
</dbReference>
<dbReference type="SUPFAM" id="SSF53597">
    <property type="entry name" value="Dihydrofolate reductase-like"/>
    <property type="match status" value="1"/>
</dbReference>
<dbReference type="GO" id="GO:0004146">
    <property type="term" value="F:dihydrofolate reductase activity"/>
    <property type="evidence" value="ECO:0007669"/>
    <property type="project" value="UniProtKB-EC"/>
</dbReference>
<dbReference type="PANTHER" id="PTHR48069">
    <property type="entry name" value="DIHYDROFOLATE REDUCTASE"/>
    <property type="match status" value="1"/>
</dbReference>
<dbReference type="Gene3D" id="3.40.430.10">
    <property type="entry name" value="Dihydrofolate Reductase, subunit A"/>
    <property type="match status" value="1"/>
</dbReference>
<dbReference type="InterPro" id="IPR001796">
    <property type="entry name" value="DHFR_dom"/>
</dbReference>
<dbReference type="GO" id="GO:0006730">
    <property type="term" value="P:one-carbon metabolic process"/>
    <property type="evidence" value="ECO:0007669"/>
    <property type="project" value="UniProtKB-KW"/>
</dbReference>
<dbReference type="AlphaFoldDB" id="A0A1F6F1D4"/>
<dbReference type="GO" id="GO:0050661">
    <property type="term" value="F:NADP binding"/>
    <property type="evidence" value="ECO:0007669"/>
    <property type="project" value="InterPro"/>
</dbReference>
<evidence type="ECO:0000256" key="1">
    <source>
        <dbReference type="ARBA" id="ARBA00004903"/>
    </source>
</evidence>
<sequence>MQKPVICAVVAIGKNRELGKDNRLLWKIPEDVQRFRDLTRGHPLIMGRKTFESILSYRGSPLPERTNIVISRNPNNDLRSRYSEVIWVSSLAEALEKAKKAPGSEEIHIGGGAEIYKEALPLIDKLYLTLIDADPPAGGEADTFFPPYEDQFTKKVYEESHEWNGIKYKFVDLERS</sequence>
<dbReference type="PIRSF" id="PIRSF000194">
    <property type="entry name" value="DHFR"/>
    <property type="match status" value="1"/>
</dbReference>
<evidence type="ECO:0000313" key="9">
    <source>
        <dbReference type="EMBL" id="OGG79667.1"/>
    </source>
</evidence>
<dbReference type="CDD" id="cd00209">
    <property type="entry name" value="DHFR"/>
    <property type="match status" value="1"/>
</dbReference>
<dbReference type="InterPro" id="IPR024072">
    <property type="entry name" value="DHFR-like_dom_sf"/>
</dbReference>
<comment type="catalytic activity">
    <reaction evidence="7">
        <text>(6S)-5,6,7,8-tetrahydrofolate + NADP(+) = 7,8-dihydrofolate + NADPH + H(+)</text>
        <dbReference type="Rhea" id="RHEA:15009"/>
        <dbReference type="ChEBI" id="CHEBI:15378"/>
        <dbReference type="ChEBI" id="CHEBI:57451"/>
        <dbReference type="ChEBI" id="CHEBI:57453"/>
        <dbReference type="ChEBI" id="CHEBI:57783"/>
        <dbReference type="ChEBI" id="CHEBI:58349"/>
        <dbReference type="EC" id="1.5.1.3"/>
    </reaction>
</comment>
<dbReference type="GO" id="GO:0046452">
    <property type="term" value="P:dihydrofolate metabolic process"/>
    <property type="evidence" value="ECO:0007669"/>
    <property type="project" value="TreeGrafter"/>
</dbReference>
<reference evidence="9 10" key="1">
    <citation type="journal article" date="2016" name="Nat. Commun.">
        <title>Thousands of microbial genomes shed light on interconnected biogeochemical processes in an aquifer system.</title>
        <authorList>
            <person name="Anantharaman K."/>
            <person name="Brown C.T."/>
            <person name="Hug L.A."/>
            <person name="Sharon I."/>
            <person name="Castelle C.J."/>
            <person name="Probst A.J."/>
            <person name="Thomas B.C."/>
            <person name="Singh A."/>
            <person name="Wilkins M.J."/>
            <person name="Karaoz U."/>
            <person name="Brodie E.L."/>
            <person name="Williams K.H."/>
            <person name="Hubbard S.S."/>
            <person name="Banfield J.F."/>
        </authorList>
    </citation>
    <scope>NUCLEOTIDE SEQUENCE [LARGE SCALE GENOMIC DNA]</scope>
</reference>
<dbReference type="GO" id="GO:0046654">
    <property type="term" value="P:tetrahydrofolate biosynthetic process"/>
    <property type="evidence" value="ECO:0007669"/>
    <property type="project" value="UniProtKB-UniPathway"/>
</dbReference>